<sequence>MFDRFSKPFLGLRGRKLNIAIAAVAGVDMLLFGFDQGVVGGVLTLESFSRQFPEICTTAACTAGLSPSAANHQSVLQGISVSSYNLGCFVGAILTICLGDRLGRKRCIFSGSLIMAVGAILQCSAFSLAQLIAGRVICGVGNGINTSTVPVWQAECSKSHRRGPTVMAELCIVVGGVALSYWLDFAFAQLEPSSAAWRVPIAFQLLFTLTVLATVMFMPESPRWLVLQQKDDQNDGDRKALEVLCAIYDCDADDAFVNAELEAVRVVARQASRGTFRDLFAMGKAKNMQRTLLAYGIQVMQQITGINLITYYAATIYENEIGLSGTLSRILAACNGTEYFLAMFPAIFLVERIGRRPLLLVGSVGMALSMAVLAISTSIASKTDNTAAGIVAATFLFVFNTFFALGWCGLPWLIPTELLPLEIRAQASALATSADWIFNFLVVMVTPIAFQSIGWRTYIVFAVLNAAIVPVVYFLYPETMGRSLEEMDLIFAKSDGWLDTVTVAKTEPRHYGRHGEVLRDMLPDVRDELGRGDGIGLGDGPNKQVTASHVEK</sequence>
<comment type="similarity">
    <text evidence="2 7">Belongs to the major facilitator superfamily. Sugar transporter (TC 2.A.1.1) family.</text>
</comment>
<evidence type="ECO:0000256" key="9">
    <source>
        <dbReference type="SAM" id="Phobius"/>
    </source>
</evidence>
<evidence type="ECO:0000256" key="1">
    <source>
        <dbReference type="ARBA" id="ARBA00004141"/>
    </source>
</evidence>
<feature type="transmembrane region" description="Helical" evidence="9">
    <location>
        <begin position="357"/>
        <end position="381"/>
    </location>
</feature>
<evidence type="ECO:0000313" key="11">
    <source>
        <dbReference type="EMBL" id="KAL1900128.1"/>
    </source>
</evidence>
<feature type="transmembrane region" description="Helical" evidence="9">
    <location>
        <begin position="292"/>
        <end position="314"/>
    </location>
</feature>
<evidence type="ECO:0000313" key="12">
    <source>
        <dbReference type="Proteomes" id="UP001583186"/>
    </source>
</evidence>
<dbReference type="EMBL" id="JAWCUI010000010">
    <property type="protein sequence ID" value="KAL1900128.1"/>
    <property type="molecule type" value="Genomic_DNA"/>
</dbReference>
<evidence type="ECO:0000256" key="4">
    <source>
        <dbReference type="ARBA" id="ARBA00022692"/>
    </source>
</evidence>
<feature type="domain" description="Major facilitator superfamily (MFS) profile" evidence="10">
    <location>
        <begin position="21"/>
        <end position="480"/>
    </location>
</feature>
<evidence type="ECO:0000256" key="5">
    <source>
        <dbReference type="ARBA" id="ARBA00022989"/>
    </source>
</evidence>
<dbReference type="InterPro" id="IPR005829">
    <property type="entry name" value="Sugar_transporter_CS"/>
</dbReference>
<dbReference type="NCBIfam" id="TIGR00879">
    <property type="entry name" value="SP"/>
    <property type="match status" value="1"/>
</dbReference>
<proteinExistence type="inferred from homology"/>
<feature type="transmembrane region" description="Helical" evidence="9">
    <location>
        <begin position="455"/>
        <end position="476"/>
    </location>
</feature>
<keyword evidence="6 9" id="KW-0472">Membrane</keyword>
<feature type="transmembrane region" description="Helical" evidence="9">
    <location>
        <begin position="75"/>
        <end position="98"/>
    </location>
</feature>
<keyword evidence="12" id="KW-1185">Reference proteome</keyword>
<gene>
    <name evidence="11" type="ORF">Sste5346_002436</name>
</gene>
<keyword evidence="3 7" id="KW-0813">Transport</keyword>
<dbReference type="PROSITE" id="PS50850">
    <property type="entry name" value="MFS"/>
    <property type="match status" value="1"/>
</dbReference>
<feature type="transmembrane region" description="Helical" evidence="9">
    <location>
        <begin position="20"/>
        <end position="43"/>
    </location>
</feature>
<dbReference type="PRINTS" id="PR00171">
    <property type="entry name" value="SUGRTRNSPORT"/>
</dbReference>
<dbReference type="InterPro" id="IPR020846">
    <property type="entry name" value="MFS_dom"/>
</dbReference>
<dbReference type="PROSITE" id="PS00216">
    <property type="entry name" value="SUGAR_TRANSPORT_1"/>
    <property type="match status" value="1"/>
</dbReference>
<keyword evidence="4 9" id="KW-0812">Transmembrane</keyword>
<feature type="transmembrane region" description="Helical" evidence="9">
    <location>
        <begin position="166"/>
        <end position="183"/>
    </location>
</feature>
<comment type="subcellular location">
    <subcellularLocation>
        <location evidence="1">Membrane</location>
        <topology evidence="1">Multi-pass membrane protein</topology>
    </subcellularLocation>
</comment>
<feature type="transmembrane region" description="Helical" evidence="9">
    <location>
        <begin position="427"/>
        <end position="449"/>
    </location>
</feature>
<dbReference type="InterPro" id="IPR050360">
    <property type="entry name" value="MFS_Sugar_Transporters"/>
</dbReference>
<dbReference type="PANTHER" id="PTHR48022">
    <property type="entry name" value="PLASTIDIC GLUCOSE TRANSPORTER 4"/>
    <property type="match status" value="1"/>
</dbReference>
<feature type="transmembrane region" description="Helical" evidence="9">
    <location>
        <begin position="326"/>
        <end position="350"/>
    </location>
</feature>
<name>A0ABR3ZHE0_9PEZI</name>
<feature type="region of interest" description="Disordered" evidence="8">
    <location>
        <begin position="531"/>
        <end position="552"/>
    </location>
</feature>
<dbReference type="Gene3D" id="1.20.1250.20">
    <property type="entry name" value="MFS general substrate transporter like domains"/>
    <property type="match status" value="1"/>
</dbReference>
<evidence type="ECO:0000256" key="6">
    <source>
        <dbReference type="ARBA" id="ARBA00023136"/>
    </source>
</evidence>
<evidence type="ECO:0000259" key="10">
    <source>
        <dbReference type="PROSITE" id="PS50850"/>
    </source>
</evidence>
<evidence type="ECO:0000256" key="7">
    <source>
        <dbReference type="RuleBase" id="RU003346"/>
    </source>
</evidence>
<organism evidence="11 12">
    <name type="scientific">Sporothrix stenoceras</name>
    <dbReference type="NCBI Taxonomy" id="5173"/>
    <lineage>
        <taxon>Eukaryota</taxon>
        <taxon>Fungi</taxon>
        <taxon>Dikarya</taxon>
        <taxon>Ascomycota</taxon>
        <taxon>Pezizomycotina</taxon>
        <taxon>Sordariomycetes</taxon>
        <taxon>Sordariomycetidae</taxon>
        <taxon>Ophiostomatales</taxon>
        <taxon>Ophiostomataceae</taxon>
        <taxon>Sporothrix</taxon>
    </lineage>
</organism>
<evidence type="ECO:0000256" key="3">
    <source>
        <dbReference type="ARBA" id="ARBA00022448"/>
    </source>
</evidence>
<comment type="caution">
    <text evidence="11">The sequence shown here is derived from an EMBL/GenBank/DDBJ whole genome shotgun (WGS) entry which is preliminary data.</text>
</comment>
<evidence type="ECO:0000256" key="8">
    <source>
        <dbReference type="SAM" id="MobiDB-lite"/>
    </source>
</evidence>
<dbReference type="InterPro" id="IPR036259">
    <property type="entry name" value="MFS_trans_sf"/>
</dbReference>
<dbReference type="InterPro" id="IPR003663">
    <property type="entry name" value="Sugar/inositol_transpt"/>
</dbReference>
<protein>
    <recommendedName>
        <fullName evidence="10">Major facilitator superfamily (MFS) profile domain-containing protein</fullName>
    </recommendedName>
</protein>
<dbReference type="InterPro" id="IPR005828">
    <property type="entry name" value="MFS_sugar_transport-like"/>
</dbReference>
<dbReference type="Proteomes" id="UP001583186">
    <property type="component" value="Unassembled WGS sequence"/>
</dbReference>
<feature type="transmembrane region" description="Helical" evidence="9">
    <location>
        <begin position="195"/>
        <end position="218"/>
    </location>
</feature>
<feature type="compositionally biased region" description="Polar residues" evidence="8">
    <location>
        <begin position="543"/>
        <end position="552"/>
    </location>
</feature>
<dbReference type="Pfam" id="PF00083">
    <property type="entry name" value="Sugar_tr"/>
    <property type="match status" value="1"/>
</dbReference>
<keyword evidence="5 9" id="KW-1133">Transmembrane helix</keyword>
<dbReference type="SUPFAM" id="SSF103473">
    <property type="entry name" value="MFS general substrate transporter"/>
    <property type="match status" value="1"/>
</dbReference>
<evidence type="ECO:0000256" key="2">
    <source>
        <dbReference type="ARBA" id="ARBA00010992"/>
    </source>
</evidence>
<dbReference type="PANTHER" id="PTHR48022:SF68">
    <property type="entry name" value="MAJOR FACILITATOR SUPERFAMILY (MFS) PROFILE DOMAIN-CONTAINING PROTEIN-RELATED"/>
    <property type="match status" value="1"/>
</dbReference>
<feature type="transmembrane region" description="Helical" evidence="9">
    <location>
        <begin position="387"/>
        <end position="415"/>
    </location>
</feature>
<reference evidence="11 12" key="1">
    <citation type="journal article" date="2024" name="IMA Fungus">
        <title>IMA Genome - F19 : A genome assembly and annotation guide to empower mycologists, including annotated draft genome sequences of Ceratocystis pirilliformis, Diaporthe australafricana, Fusarium ophioides, Paecilomyces lecythidis, and Sporothrix stenoceras.</title>
        <authorList>
            <person name="Aylward J."/>
            <person name="Wilson A.M."/>
            <person name="Visagie C.M."/>
            <person name="Spraker J."/>
            <person name="Barnes I."/>
            <person name="Buitendag C."/>
            <person name="Ceriani C."/>
            <person name="Del Mar Angel L."/>
            <person name="du Plessis D."/>
            <person name="Fuchs T."/>
            <person name="Gasser K."/>
            <person name="Kramer D."/>
            <person name="Li W."/>
            <person name="Munsamy K."/>
            <person name="Piso A."/>
            <person name="Price J.L."/>
            <person name="Sonnekus B."/>
            <person name="Thomas C."/>
            <person name="van der Nest A."/>
            <person name="van Dijk A."/>
            <person name="van Heerden A."/>
            <person name="van Vuuren N."/>
            <person name="Yilmaz N."/>
            <person name="Duong T.A."/>
            <person name="van der Merwe N.A."/>
            <person name="Wingfield M.J."/>
            <person name="Wingfield B.D."/>
        </authorList>
    </citation>
    <scope>NUCLEOTIDE SEQUENCE [LARGE SCALE GENOMIC DNA]</scope>
    <source>
        <strain evidence="11 12">CMW 5346</strain>
    </source>
</reference>
<accession>A0ABR3ZHE0</accession>